<keyword evidence="4" id="KW-0808">Transferase</keyword>
<keyword evidence="5" id="KW-0276">Fatty acid metabolism</keyword>
<dbReference type="PROSITE" id="PS52004">
    <property type="entry name" value="KS3_2"/>
    <property type="match status" value="1"/>
</dbReference>
<dbReference type="InterPro" id="IPR016039">
    <property type="entry name" value="Thiolase-like"/>
</dbReference>
<dbReference type="SMART" id="SM00829">
    <property type="entry name" value="PKS_ER"/>
    <property type="match status" value="1"/>
</dbReference>
<sequence length="1995" mass="209521">MAEPVRAAADPIAIVGIGCRYPGGIASAADLWRFAAAGRSATSEFPADRGWDRSRFPASLNSRHGNFLDAADAFDAGLFGLSPSEALAMEPQQRLLLETSWEALERSGIDPLSLAGSETGVYFGVAALDYGGRLAAEGMGLAGHLTTGTAPAVASGRVAYTLGLSGPAISVDTACSSSLVAIHLAAQGLRTGDCTLALAGGATVLSSPSAIIELADLGALAEDGRCKPFSAAADGFGIGEGVGVLVLERLSDARRHDHPVLALLRGSAINQDGASNGLTVPSGPAQERVIRKALADAGLTPADIDVVEAHGTGTTVGDPIEAAALIATYGETHTAATPLLVGSVKSNIGHTQTAAGVAGVIKMVEAMRHGTIPPTLHVDRPTSAVDWSAGAVRVVADPTEWPAHSPVRRAGVSAFGISGTNAHVILEQAPTGPTTAMRRRPPVVVPLALSAKTGQALAEHASRLLTVLDQEPVDLAWSLATGRARLDCGAVVVGADSDELRAGLTAIAEGRAADNVVTTGRPGGNTVFVFPGQGSQWVGMAIELLDTAPAFAEHIDECAAVFADLVDWSLLDVLRHRPGAPGLDRVDVVQPVLFAVMTSLARLWRSIGVEPAAVVGHSQGEIAAAYVAGVLSLADAARVVVVRSRALIAIAGRGAMVSIPQPVDEVGILLEKWSGRLSVAAFNGPRATVVSGDAAAITELIEHSAANDLRVKRIPVNYAAHSAQVDAISAELRSALAGIETAAAEQVTVPFFSTVTGGPLEPTVIDAGYWFENLRQPVRFEAAVRAAYEHGYRSFVEVSPHPVLTVGIEETLDTGDVTVIETVRRDQGGMRRFLLSAVHAVSSWRTYLEALQPQRVDLPVYPFQHNRFWLAPDEGGAGAVHPFIDAIVEHPESGEVTFAGEASVDRQPWLADHAVAGTVLFPGVAMAELVLAAGARVGCPRLSELVLHTPLVVSDTDAVQLQTIIGQPESSGRRPVRCYTRTDDSARWTLHAAGAVSPRPRSASPTAVPAWPPKDATPVDIAEFYERCAARGYEYGPAFRGLRAAWVRDAEFFADVVVPLPSGTAGFGLHPALLDAALHMLIEPFAARETGRVTVPFAWEGVELYAVGATALRAHVAMQADDRATVTLFDTAGSVVAAIDTLEFRSIGRRQLAGAPVYGIDWVPVLIPESRSERISQSPNILRCRATPVTDGDLPRAVHTRLAAVLEQIQRWLARDDDSPLVVVTCRAVAVHSGEDVEDLVHAPVWGLLRAAQNEHPGRIALVDVDDWVHRRAAISAALAGDEPQLAYRRGNIYAPRLVRARVDMVDEPELLDAGPWQLRTAGTGTLQSANLRLESLAEPERPLRDGEVRIAVRACGLNFRDVVIALGMYDESRADVHAEIGADGAGVVVEVAHDVTALVPGDRVMGLLGPIASTAIADHRLVVPIPAGMSFAEAAGTPAVFLTAYLALRDLTRLEPGERLLVHAATGGVGLATIALARHWGAELFVTASPGKQLELRALGFDDDHIGDSRTLEFEQTFLATTAGAGVDVVLDSLAGDFVDASLRLLPRGGRFIELGKTDLRDAAAVAAAHPGVAYQAFDVLDVGAERIQQALADIAAMFESGVLRPLPVGRWDIRRAPEALRFLGHARHVGKLALMIPAEQRQAGTVLITGGTGAIGALLARHLVTRHGVRNLVLLSRRGIEAPGAARLHRELSALGAAVRIVACDVAQRDSLRAAIAHIDPPLTGVIHAAGVLDDAVIDTMTPQQLDTALRPKIDAAWNLHEATSGSELSMFVLCSSIAGVIGPAGQANYAAANTFLDALAAHRSQLGLPAVSLGFGFWADATGMTGHLREQDRTRVTRGGLVAMSSAEALDLFDEAIELGRPCTLPARLNIAAMQSGEILPALARGLVRAAPKTGVAPGAPTLGRLAGLDPTQRREQILALVRSTAAAVLGYDGPAAIGIDQSFKDLGFDSLGAVEFRNRLRAALGISMPTTIVFEYPTATTLTDHLYAALE</sequence>
<evidence type="ECO:0000256" key="8">
    <source>
        <dbReference type="ARBA" id="ARBA00023315"/>
    </source>
</evidence>
<dbReference type="SUPFAM" id="SSF55048">
    <property type="entry name" value="Probable ACP-binding domain of malonyl-CoA ACP transacylase"/>
    <property type="match status" value="1"/>
</dbReference>
<dbReference type="SUPFAM" id="SSF47336">
    <property type="entry name" value="ACP-like"/>
    <property type="match status" value="1"/>
</dbReference>
<dbReference type="InterPro" id="IPR013968">
    <property type="entry name" value="PKS_KR"/>
</dbReference>
<dbReference type="Pfam" id="PF22953">
    <property type="entry name" value="SpnB_Rossmann"/>
    <property type="match status" value="1"/>
</dbReference>
<dbReference type="SUPFAM" id="SSF51735">
    <property type="entry name" value="NAD(P)-binding Rossmann-fold domains"/>
    <property type="match status" value="3"/>
</dbReference>
<dbReference type="Gene3D" id="3.10.129.110">
    <property type="entry name" value="Polyketide synthase dehydratase"/>
    <property type="match status" value="1"/>
</dbReference>
<dbReference type="SUPFAM" id="SSF50129">
    <property type="entry name" value="GroES-like"/>
    <property type="match status" value="1"/>
</dbReference>
<dbReference type="PANTHER" id="PTHR43775:SF51">
    <property type="entry name" value="INACTIVE PHENOLPHTHIOCEROL SYNTHESIS POLYKETIDE SYNTHASE TYPE I PKS1-RELATED"/>
    <property type="match status" value="1"/>
</dbReference>
<dbReference type="GO" id="GO:0006633">
    <property type="term" value="P:fatty acid biosynthetic process"/>
    <property type="evidence" value="ECO:0007669"/>
    <property type="project" value="InterPro"/>
</dbReference>
<dbReference type="SUPFAM" id="SSF52151">
    <property type="entry name" value="FabD/lysophospholipase-like"/>
    <property type="match status" value="1"/>
</dbReference>
<dbReference type="InterPro" id="IPR020807">
    <property type="entry name" value="PKS_DH"/>
</dbReference>
<dbReference type="SMART" id="SM00827">
    <property type="entry name" value="PKS_AT"/>
    <property type="match status" value="1"/>
</dbReference>
<dbReference type="Pfam" id="PF16197">
    <property type="entry name" value="KAsynt_C_assoc"/>
    <property type="match status" value="1"/>
</dbReference>
<dbReference type="SMART" id="SM00822">
    <property type="entry name" value="PKS_KR"/>
    <property type="match status" value="1"/>
</dbReference>
<feature type="domain" description="Ketosynthase family 3 (KS3)" evidence="11">
    <location>
        <begin position="9"/>
        <end position="428"/>
    </location>
</feature>
<dbReference type="SMART" id="SM00826">
    <property type="entry name" value="PKS_DH"/>
    <property type="match status" value="1"/>
</dbReference>
<evidence type="ECO:0000256" key="7">
    <source>
        <dbReference type="ARBA" id="ARBA00023268"/>
    </source>
</evidence>
<dbReference type="CDD" id="cd08956">
    <property type="entry name" value="KR_3_FAS_SDR_x"/>
    <property type="match status" value="1"/>
</dbReference>
<dbReference type="InterPro" id="IPR016035">
    <property type="entry name" value="Acyl_Trfase/lysoPLipase"/>
</dbReference>
<dbReference type="SUPFAM" id="SSF53901">
    <property type="entry name" value="Thiolase-like"/>
    <property type="match status" value="1"/>
</dbReference>
<keyword evidence="14" id="KW-1185">Reference proteome</keyword>
<dbReference type="GO" id="GO:0031177">
    <property type="term" value="F:phosphopantetheine binding"/>
    <property type="evidence" value="ECO:0007669"/>
    <property type="project" value="InterPro"/>
</dbReference>
<dbReference type="Pfam" id="PF21089">
    <property type="entry name" value="PKS_DH_N"/>
    <property type="match status" value="1"/>
</dbReference>
<keyword evidence="3" id="KW-0597">Phosphoprotein</keyword>
<proteinExistence type="predicted"/>
<dbReference type="InterPro" id="IPR032821">
    <property type="entry name" value="PKS_assoc"/>
</dbReference>
<dbReference type="Gene3D" id="3.40.50.720">
    <property type="entry name" value="NAD(P)-binding Rossmann-like Domain"/>
    <property type="match status" value="3"/>
</dbReference>
<dbReference type="Pfam" id="PF08659">
    <property type="entry name" value="KR"/>
    <property type="match status" value="1"/>
</dbReference>
<dbReference type="InterPro" id="IPR011032">
    <property type="entry name" value="GroES-like_sf"/>
</dbReference>
<dbReference type="Gene3D" id="3.40.47.10">
    <property type="match status" value="1"/>
</dbReference>
<feature type="region of interest" description="N-terminal hotdog fold" evidence="9">
    <location>
        <begin position="881"/>
        <end position="1003"/>
    </location>
</feature>
<feature type="domain" description="PKS/mFAS DH" evidence="12">
    <location>
        <begin position="881"/>
        <end position="1153"/>
    </location>
</feature>
<dbReference type="OrthoDB" id="4516163at2"/>
<evidence type="ECO:0000256" key="4">
    <source>
        <dbReference type="ARBA" id="ARBA00022679"/>
    </source>
</evidence>
<evidence type="ECO:0000259" key="11">
    <source>
        <dbReference type="PROSITE" id="PS52004"/>
    </source>
</evidence>
<feature type="region of interest" description="C-terminal hotdog fold" evidence="9">
    <location>
        <begin position="1016"/>
        <end position="1153"/>
    </location>
</feature>
<dbReference type="Gene3D" id="3.30.70.3290">
    <property type="match status" value="1"/>
</dbReference>
<dbReference type="InterPro" id="IPR020843">
    <property type="entry name" value="ER"/>
</dbReference>
<dbReference type="PANTHER" id="PTHR43775">
    <property type="entry name" value="FATTY ACID SYNTHASE"/>
    <property type="match status" value="1"/>
</dbReference>
<gene>
    <name evidence="13" type="ORF">F3087_43815</name>
</gene>
<dbReference type="EMBL" id="VXLC01000045">
    <property type="protein sequence ID" value="KAA8879688.1"/>
    <property type="molecule type" value="Genomic_DNA"/>
</dbReference>
<dbReference type="CDD" id="cd00833">
    <property type="entry name" value="PKS"/>
    <property type="match status" value="1"/>
</dbReference>
<dbReference type="RefSeq" id="WP_150408116.1">
    <property type="nucleotide sequence ID" value="NZ_VXLC01000045.1"/>
</dbReference>
<dbReference type="PROSITE" id="PS50075">
    <property type="entry name" value="CARRIER"/>
    <property type="match status" value="1"/>
</dbReference>
<evidence type="ECO:0000313" key="14">
    <source>
        <dbReference type="Proteomes" id="UP000323876"/>
    </source>
</evidence>
<keyword evidence="7" id="KW-0511">Multifunctional enzyme</keyword>
<feature type="active site" description="Proton acceptor; for dehydratase activity" evidence="9">
    <location>
        <position position="913"/>
    </location>
</feature>
<dbReference type="InterPro" id="IPR050091">
    <property type="entry name" value="PKS_NRPS_Biosynth_Enz"/>
</dbReference>
<name>A0A5N0DRK6_9NOCA</name>
<dbReference type="GO" id="GO:0016491">
    <property type="term" value="F:oxidoreductase activity"/>
    <property type="evidence" value="ECO:0007669"/>
    <property type="project" value="InterPro"/>
</dbReference>
<dbReference type="FunFam" id="1.10.1200.10:FF:000007">
    <property type="entry name" value="Probable polyketide synthase pks17"/>
    <property type="match status" value="1"/>
</dbReference>
<dbReference type="GO" id="GO:0004312">
    <property type="term" value="F:fatty acid synthase activity"/>
    <property type="evidence" value="ECO:0007669"/>
    <property type="project" value="TreeGrafter"/>
</dbReference>
<dbReference type="InterPro" id="IPR013154">
    <property type="entry name" value="ADH-like_N"/>
</dbReference>
<reference evidence="13 14" key="1">
    <citation type="submission" date="2019-09" db="EMBL/GenBank/DDBJ databases">
        <authorList>
            <person name="Wang X."/>
        </authorList>
    </citation>
    <scope>NUCLEOTIDE SEQUENCE [LARGE SCALE GENOMIC DNA]</scope>
    <source>
        <strain evidence="13 14">CICC 11023</strain>
    </source>
</reference>
<dbReference type="InterPro" id="IPR049551">
    <property type="entry name" value="PKS_DH_C"/>
</dbReference>
<evidence type="ECO:0000259" key="10">
    <source>
        <dbReference type="PROSITE" id="PS50075"/>
    </source>
</evidence>
<dbReference type="Pfam" id="PF00698">
    <property type="entry name" value="Acyl_transf_1"/>
    <property type="match status" value="1"/>
</dbReference>
<dbReference type="Pfam" id="PF00109">
    <property type="entry name" value="ketoacyl-synt"/>
    <property type="match status" value="1"/>
</dbReference>
<evidence type="ECO:0000256" key="9">
    <source>
        <dbReference type="PROSITE-ProRule" id="PRU01363"/>
    </source>
</evidence>
<dbReference type="FunFam" id="3.40.366.10:FF:000002">
    <property type="entry name" value="Probable polyketide synthase 2"/>
    <property type="match status" value="1"/>
</dbReference>
<dbReference type="PROSITE" id="PS52019">
    <property type="entry name" value="PKS_MFAS_DH"/>
    <property type="match status" value="1"/>
</dbReference>
<dbReference type="SMART" id="SM00825">
    <property type="entry name" value="PKS_KS"/>
    <property type="match status" value="1"/>
</dbReference>
<dbReference type="InterPro" id="IPR014043">
    <property type="entry name" value="Acyl_transferase_dom"/>
</dbReference>
<keyword evidence="6" id="KW-0443">Lipid metabolism</keyword>
<feature type="active site" description="Proton donor; for dehydratase activity" evidence="9">
    <location>
        <position position="1075"/>
    </location>
</feature>
<dbReference type="Pfam" id="PF02801">
    <property type="entry name" value="Ketoacyl-synt_C"/>
    <property type="match status" value="1"/>
</dbReference>
<keyword evidence="2" id="KW-0596">Phosphopantetheine</keyword>
<dbReference type="FunFam" id="3.40.47.10:FF:000019">
    <property type="entry name" value="Polyketide synthase type I"/>
    <property type="match status" value="1"/>
</dbReference>
<keyword evidence="8" id="KW-0012">Acyltransferase</keyword>
<dbReference type="Gene3D" id="3.40.366.10">
    <property type="entry name" value="Malonyl-Coenzyme A Acyl Carrier Protein, domain 2"/>
    <property type="match status" value="1"/>
</dbReference>
<dbReference type="InterPro" id="IPR057326">
    <property type="entry name" value="KR_dom"/>
</dbReference>
<dbReference type="InterPro" id="IPR001227">
    <property type="entry name" value="Ac_transferase_dom_sf"/>
</dbReference>
<dbReference type="Pfam" id="PF00550">
    <property type="entry name" value="PP-binding"/>
    <property type="match status" value="1"/>
</dbReference>
<dbReference type="Gene3D" id="1.10.1200.10">
    <property type="entry name" value="ACP-like"/>
    <property type="match status" value="1"/>
</dbReference>
<dbReference type="InterPro" id="IPR055123">
    <property type="entry name" value="SpnB-like_Rossmann"/>
</dbReference>
<dbReference type="SMART" id="SM00823">
    <property type="entry name" value="PKS_PP"/>
    <property type="match status" value="1"/>
</dbReference>
<dbReference type="GO" id="GO:0004315">
    <property type="term" value="F:3-oxoacyl-[acyl-carrier-protein] synthase activity"/>
    <property type="evidence" value="ECO:0007669"/>
    <property type="project" value="InterPro"/>
</dbReference>
<dbReference type="Gene3D" id="3.90.180.10">
    <property type="entry name" value="Medium-chain alcohol dehydrogenases, catalytic domain"/>
    <property type="match status" value="1"/>
</dbReference>
<evidence type="ECO:0000256" key="5">
    <source>
        <dbReference type="ARBA" id="ARBA00022832"/>
    </source>
</evidence>
<dbReference type="CDD" id="cd05195">
    <property type="entry name" value="enoyl_red"/>
    <property type="match status" value="1"/>
</dbReference>
<dbReference type="SMART" id="SM01294">
    <property type="entry name" value="PKS_PP_betabranch"/>
    <property type="match status" value="1"/>
</dbReference>
<evidence type="ECO:0000256" key="6">
    <source>
        <dbReference type="ARBA" id="ARBA00023098"/>
    </source>
</evidence>
<dbReference type="FunFam" id="3.40.50.720:FF:000209">
    <property type="entry name" value="Polyketide synthase Pks12"/>
    <property type="match status" value="1"/>
</dbReference>
<dbReference type="InterPro" id="IPR049900">
    <property type="entry name" value="PKS_mFAS_DH"/>
</dbReference>
<comment type="pathway">
    <text evidence="1">Lipid metabolism.</text>
</comment>
<dbReference type="InterPro" id="IPR020806">
    <property type="entry name" value="PKS_PP-bd"/>
</dbReference>
<dbReference type="InterPro" id="IPR018201">
    <property type="entry name" value="Ketoacyl_synth_AS"/>
</dbReference>
<protein>
    <submittedName>
        <fullName evidence="13">Type I polyketide synthase</fullName>
    </submittedName>
</protein>
<accession>A0A5N0DRK6</accession>
<dbReference type="PROSITE" id="PS00606">
    <property type="entry name" value="KS3_1"/>
    <property type="match status" value="1"/>
</dbReference>
<dbReference type="InterPro" id="IPR042104">
    <property type="entry name" value="PKS_dehydratase_sf"/>
</dbReference>
<dbReference type="InterPro" id="IPR020841">
    <property type="entry name" value="PKS_Beta-ketoAc_synthase_dom"/>
</dbReference>
<dbReference type="InterPro" id="IPR014030">
    <property type="entry name" value="Ketoacyl_synth_N"/>
</dbReference>
<dbReference type="Pfam" id="PF13602">
    <property type="entry name" value="ADH_zinc_N_2"/>
    <property type="match status" value="1"/>
</dbReference>
<evidence type="ECO:0000259" key="12">
    <source>
        <dbReference type="PROSITE" id="PS52019"/>
    </source>
</evidence>
<dbReference type="InterPro" id="IPR014031">
    <property type="entry name" value="Ketoacyl_synth_C"/>
</dbReference>
<dbReference type="InterPro" id="IPR016036">
    <property type="entry name" value="Malonyl_transacylase_ACP-bd"/>
</dbReference>
<feature type="domain" description="Carrier" evidence="10">
    <location>
        <begin position="1919"/>
        <end position="1994"/>
    </location>
</feature>
<evidence type="ECO:0000256" key="2">
    <source>
        <dbReference type="ARBA" id="ARBA00022450"/>
    </source>
</evidence>
<dbReference type="InterPro" id="IPR036736">
    <property type="entry name" value="ACP-like_sf"/>
</dbReference>
<dbReference type="Pfam" id="PF14765">
    <property type="entry name" value="PS-DH"/>
    <property type="match status" value="1"/>
</dbReference>
<dbReference type="InterPro" id="IPR009081">
    <property type="entry name" value="PP-bd_ACP"/>
</dbReference>
<dbReference type="Pfam" id="PF08240">
    <property type="entry name" value="ADH_N"/>
    <property type="match status" value="1"/>
</dbReference>
<dbReference type="InterPro" id="IPR049552">
    <property type="entry name" value="PKS_DH_N"/>
</dbReference>
<evidence type="ECO:0000313" key="13">
    <source>
        <dbReference type="EMBL" id="KAA8879688.1"/>
    </source>
</evidence>
<comment type="caution">
    <text evidence="13">The sequence shown here is derived from an EMBL/GenBank/DDBJ whole genome shotgun (WGS) entry which is preliminary data.</text>
</comment>
<organism evidence="13 14">
    <name type="scientific">Nocardia colli</name>
    <dbReference type="NCBI Taxonomy" id="2545717"/>
    <lineage>
        <taxon>Bacteria</taxon>
        <taxon>Bacillati</taxon>
        <taxon>Actinomycetota</taxon>
        <taxon>Actinomycetes</taxon>
        <taxon>Mycobacteriales</taxon>
        <taxon>Nocardiaceae</taxon>
        <taxon>Nocardia</taxon>
    </lineage>
</organism>
<dbReference type="Proteomes" id="UP000323876">
    <property type="component" value="Unassembled WGS sequence"/>
</dbReference>
<evidence type="ECO:0000256" key="3">
    <source>
        <dbReference type="ARBA" id="ARBA00022553"/>
    </source>
</evidence>
<evidence type="ECO:0000256" key="1">
    <source>
        <dbReference type="ARBA" id="ARBA00005189"/>
    </source>
</evidence>
<dbReference type="InterPro" id="IPR036291">
    <property type="entry name" value="NAD(P)-bd_dom_sf"/>
</dbReference>